<accession>A0A221CAX9</accession>
<evidence type="ECO:0000256" key="5">
    <source>
        <dbReference type="ARBA" id="ARBA00023125"/>
    </source>
</evidence>
<feature type="domain" description="NR LBD" evidence="10">
    <location>
        <begin position="214"/>
        <end position="413"/>
    </location>
</feature>
<evidence type="ECO:0000256" key="4">
    <source>
        <dbReference type="ARBA" id="ARBA00023015"/>
    </source>
</evidence>
<evidence type="ECO:0000256" key="8">
    <source>
        <dbReference type="ARBA" id="ARBA00023242"/>
    </source>
</evidence>
<evidence type="ECO:0000256" key="2">
    <source>
        <dbReference type="ARBA" id="ARBA00022771"/>
    </source>
</evidence>
<keyword evidence="7 11" id="KW-0675">Receptor</keyword>
<dbReference type="SUPFAM" id="SSF57716">
    <property type="entry name" value="Glucocorticoid receptor-like (DNA-binding domain)"/>
    <property type="match status" value="1"/>
</dbReference>
<keyword evidence="5" id="KW-0238">DNA-binding</keyword>
<sequence length="413" mass="49245">MSEKNLSDQEIINAITIELSLSKKRSQNEVFEAKYQFGKCRVCKSEATGIHYGVCSCEGCKGFFRRSLTRYKSYTCRENRNCIIYPNDSRKCKWCRWMACINAGMSLSQVRVGRIPNYMKQLRPKNQNNDKKLSSIRKNKFCLFIKCMNKADYLGQQLLDESKVFLPRNFFTEKYLNSNHQSQLIVFSLLRDKAYQIFIEQTKEFQEQETKARQLIVSRYMPIKVEKGSNLYRELRKRDNHLMEKHAVSMFQFARQLPGFQRINKKDLHFVIRERFFSVYCLRTINLFINNDFYLMLDDIPMTSDVFCTLTNSSIRDYLFKFYSDIQNLNLTNQEYALVVPIVLTMFNTNDRLEKPDIIQEMREYYSRALFYEFVLNNRSLEFIKHFVQIIASAFLVDKLCQEMDFTEEMMPN</sequence>
<evidence type="ECO:0000259" key="9">
    <source>
        <dbReference type="PROSITE" id="PS51030"/>
    </source>
</evidence>
<dbReference type="PRINTS" id="PR00047">
    <property type="entry name" value="STROIDFINGER"/>
</dbReference>
<dbReference type="GO" id="GO:0009755">
    <property type="term" value="P:hormone-mediated signaling pathway"/>
    <property type="evidence" value="ECO:0007669"/>
    <property type="project" value="TreeGrafter"/>
</dbReference>
<dbReference type="InterPro" id="IPR013088">
    <property type="entry name" value="Znf_NHR/GATA"/>
</dbReference>
<dbReference type="InterPro" id="IPR001723">
    <property type="entry name" value="Nuclear_hrmn_rcpt"/>
</dbReference>
<dbReference type="SMART" id="SM00399">
    <property type="entry name" value="ZnF_C4"/>
    <property type="match status" value="1"/>
</dbReference>
<keyword evidence="2" id="KW-0863">Zinc-finger</keyword>
<reference evidence="11" key="1">
    <citation type="journal article" date="2017" name="Gen. Comp. Endocrinol.">
        <title>Genome-wide identification of nuclear receptor (NR) genes and the evolutionary significance of the NR1O subfamily in the monogonont rotifer Brachionus spp.</title>
        <authorList>
            <person name="Kim D.H."/>
            <person name="Kim H.S."/>
            <person name="Hwang D.S."/>
            <person name="Kim H.J."/>
            <person name="Hagiwara A."/>
            <person name="Lee J.S."/>
            <person name="Jeong C.B."/>
        </authorList>
    </citation>
    <scope>NUCLEOTIDE SEQUENCE</scope>
</reference>
<evidence type="ECO:0000259" key="10">
    <source>
        <dbReference type="PROSITE" id="PS51843"/>
    </source>
</evidence>
<name>A0A221CAX9_9BILA</name>
<dbReference type="Pfam" id="PF00105">
    <property type="entry name" value="zf-C4"/>
    <property type="match status" value="1"/>
</dbReference>
<feature type="domain" description="Nuclear receptor" evidence="9">
    <location>
        <begin position="37"/>
        <end position="112"/>
    </location>
</feature>
<dbReference type="InterPro" id="IPR000536">
    <property type="entry name" value="Nucl_hrmn_rcpt_lig-bd"/>
</dbReference>
<dbReference type="GO" id="GO:0000122">
    <property type="term" value="P:negative regulation of transcription by RNA polymerase II"/>
    <property type="evidence" value="ECO:0007669"/>
    <property type="project" value="TreeGrafter"/>
</dbReference>
<dbReference type="EMBL" id="MF360824">
    <property type="protein sequence ID" value="ASL70508.1"/>
    <property type="molecule type" value="Genomic_DNA"/>
</dbReference>
<keyword evidence="6" id="KW-0804">Transcription</keyword>
<proteinExistence type="predicted"/>
<dbReference type="GO" id="GO:0000978">
    <property type="term" value="F:RNA polymerase II cis-regulatory region sequence-specific DNA binding"/>
    <property type="evidence" value="ECO:0007669"/>
    <property type="project" value="TreeGrafter"/>
</dbReference>
<dbReference type="PROSITE" id="PS51843">
    <property type="entry name" value="NR_LBD"/>
    <property type="match status" value="1"/>
</dbReference>
<dbReference type="SMART" id="SM00430">
    <property type="entry name" value="HOLI"/>
    <property type="match status" value="1"/>
</dbReference>
<dbReference type="GO" id="GO:0045944">
    <property type="term" value="P:positive regulation of transcription by RNA polymerase II"/>
    <property type="evidence" value="ECO:0007669"/>
    <property type="project" value="TreeGrafter"/>
</dbReference>
<evidence type="ECO:0000256" key="7">
    <source>
        <dbReference type="ARBA" id="ARBA00023170"/>
    </source>
</evidence>
<dbReference type="InterPro" id="IPR035500">
    <property type="entry name" value="NHR-like_dom_sf"/>
</dbReference>
<dbReference type="GO" id="GO:0030154">
    <property type="term" value="P:cell differentiation"/>
    <property type="evidence" value="ECO:0007669"/>
    <property type="project" value="TreeGrafter"/>
</dbReference>
<keyword evidence="4" id="KW-0805">Transcription regulation</keyword>
<dbReference type="InterPro" id="IPR001628">
    <property type="entry name" value="Znf_hrmn_rcpt"/>
</dbReference>
<dbReference type="PROSITE" id="PS00031">
    <property type="entry name" value="NUCLEAR_REC_DBD_1"/>
    <property type="match status" value="1"/>
</dbReference>
<keyword evidence="1" id="KW-0479">Metal-binding</keyword>
<dbReference type="CDD" id="cd06916">
    <property type="entry name" value="NR_DBD_like"/>
    <property type="match status" value="1"/>
</dbReference>
<dbReference type="InterPro" id="IPR050234">
    <property type="entry name" value="Nuclear_hormone_rcpt_NR1"/>
</dbReference>
<dbReference type="GO" id="GO:0004879">
    <property type="term" value="F:nuclear receptor activity"/>
    <property type="evidence" value="ECO:0007669"/>
    <property type="project" value="TreeGrafter"/>
</dbReference>
<dbReference type="PROSITE" id="PS51030">
    <property type="entry name" value="NUCLEAR_REC_DBD_2"/>
    <property type="match status" value="1"/>
</dbReference>
<evidence type="ECO:0000313" key="11">
    <source>
        <dbReference type="EMBL" id="ASL70508.1"/>
    </source>
</evidence>
<evidence type="ECO:0000256" key="6">
    <source>
        <dbReference type="ARBA" id="ARBA00023163"/>
    </source>
</evidence>
<dbReference type="SUPFAM" id="SSF48508">
    <property type="entry name" value="Nuclear receptor ligand-binding domain"/>
    <property type="match status" value="1"/>
</dbReference>
<dbReference type="AlphaFoldDB" id="A0A221CAX9"/>
<dbReference type="PANTHER" id="PTHR24082">
    <property type="entry name" value="NUCLEAR HORMONE RECEPTOR"/>
    <property type="match status" value="1"/>
</dbReference>
<dbReference type="Gene3D" id="1.10.565.10">
    <property type="entry name" value="Retinoid X Receptor"/>
    <property type="match status" value="1"/>
</dbReference>
<dbReference type="Gene3D" id="3.30.50.10">
    <property type="entry name" value="Erythroid Transcription Factor GATA-1, subunit A"/>
    <property type="match status" value="1"/>
</dbReference>
<protein>
    <submittedName>
        <fullName evidence="11">Nuclear receptor</fullName>
    </submittedName>
</protein>
<evidence type="ECO:0000256" key="3">
    <source>
        <dbReference type="ARBA" id="ARBA00022833"/>
    </source>
</evidence>
<dbReference type="GO" id="GO:0008270">
    <property type="term" value="F:zinc ion binding"/>
    <property type="evidence" value="ECO:0007669"/>
    <property type="project" value="UniProtKB-KW"/>
</dbReference>
<keyword evidence="8" id="KW-0539">Nucleus</keyword>
<dbReference type="PANTHER" id="PTHR24082:SF473">
    <property type="entry name" value="ECDYSONE-INDUCED PROTEIN 75B, ISOFORM B"/>
    <property type="match status" value="1"/>
</dbReference>
<keyword evidence="3" id="KW-0862">Zinc</keyword>
<organism evidence="11">
    <name type="scientific">Brachionus rotundiformis</name>
    <dbReference type="NCBI Taxonomy" id="96890"/>
    <lineage>
        <taxon>Eukaryota</taxon>
        <taxon>Metazoa</taxon>
        <taxon>Spiralia</taxon>
        <taxon>Gnathifera</taxon>
        <taxon>Rotifera</taxon>
        <taxon>Eurotatoria</taxon>
        <taxon>Monogononta</taxon>
        <taxon>Pseudotrocha</taxon>
        <taxon>Ploima</taxon>
        <taxon>Brachionidae</taxon>
        <taxon>Brachionus</taxon>
    </lineage>
</organism>
<evidence type="ECO:0000256" key="1">
    <source>
        <dbReference type="ARBA" id="ARBA00022723"/>
    </source>
</evidence>
<dbReference type="PRINTS" id="PR00398">
    <property type="entry name" value="STRDHORMONER"/>
</dbReference>
<reference evidence="11" key="2">
    <citation type="submission" date="2017-06" db="EMBL/GenBank/DDBJ databases">
        <authorList>
            <person name="Kim H.J."/>
            <person name="Triplett B.A."/>
        </authorList>
    </citation>
    <scope>NUCLEOTIDE SEQUENCE</scope>
</reference>